<dbReference type="KEGG" id="sind:105161732"/>
<feature type="region of interest" description="Disordered" evidence="6">
    <location>
        <begin position="281"/>
        <end position="305"/>
    </location>
</feature>
<reference evidence="9" key="1">
    <citation type="submission" date="2025-08" db="UniProtKB">
        <authorList>
            <consortium name="RefSeq"/>
        </authorList>
    </citation>
    <scope>IDENTIFICATION</scope>
</reference>
<evidence type="ECO:0000256" key="6">
    <source>
        <dbReference type="SAM" id="MobiDB-lite"/>
    </source>
</evidence>
<dbReference type="Gene3D" id="2.40.330.10">
    <property type="entry name" value="DNA-binding pseudobarrel domain"/>
    <property type="match status" value="1"/>
</dbReference>
<dbReference type="OrthoDB" id="2020802at2759"/>
<dbReference type="Pfam" id="PF02362">
    <property type="entry name" value="B3"/>
    <property type="match status" value="1"/>
</dbReference>
<dbReference type="FunCoup" id="A0A6I9T2Q4">
    <property type="interactions" value="356"/>
</dbReference>
<dbReference type="GO" id="GO:0005634">
    <property type="term" value="C:nucleus"/>
    <property type="evidence" value="ECO:0007669"/>
    <property type="project" value="UniProtKB-SubCell"/>
</dbReference>
<evidence type="ECO:0000259" key="7">
    <source>
        <dbReference type="PROSITE" id="PS50863"/>
    </source>
</evidence>
<evidence type="ECO:0000256" key="3">
    <source>
        <dbReference type="ARBA" id="ARBA00023125"/>
    </source>
</evidence>
<dbReference type="Gramene" id="SIN_1007808.t">
    <property type="protein sequence ID" value="SIN_1007808.t"/>
    <property type="gene ID" value="SIN_1007808"/>
</dbReference>
<dbReference type="InterPro" id="IPR044800">
    <property type="entry name" value="LEC2-like"/>
</dbReference>
<keyword evidence="2" id="KW-0805">Transcription regulation</keyword>
<proteinExistence type="predicted"/>
<evidence type="ECO:0000256" key="1">
    <source>
        <dbReference type="ARBA" id="ARBA00004123"/>
    </source>
</evidence>
<keyword evidence="8" id="KW-1185">Reference proteome</keyword>
<dbReference type="RefSeq" id="XP_011077827.1">
    <property type="nucleotide sequence ID" value="XM_011079525.2"/>
</dbReference>
<gene>
    <name evidence="9" type="primary">LOC105161732</name>
</gene>
<dbReference type="GO" id="GO:0003677">
    <property type="term" value="F:DNA binding"/>
    <property type="evidence" value="ECO:0007669"/>
    <property type="project" value="UniProtKB-KW"/>
</dbReference>
<protein>
    <submittedName>
        <fullName evidence="9">B3 domain-containing protein At2g36080 isoform X1</fullName>
    </submittedName>
</protein>
<feature type="region of interest" description="Disordered" evidence="6">
    <location>
        <begin position="195"/>
        <end position="217"/>
    </location>
</feature>
<dbReference type="PANTHER" id="PTHR31140:SF70">
    <property type="entry name" value="B3 DOMAIN-CONTAINING PROTEIN OS11G0156000"/>
    <property type="match status" value="1"/>
</dbReference>
<name>A0A6I9T2Q4_SESIN</name>
<feature type="compositionally biased region" description="Basic and acidic residues" evidence="6">
    <location>
        <begin position="71"/>
        <end position="86"/>
    </location>
</feature>
<keyword evidence="4" id="KW-0804">Transcription</keyword>
<evidence type="ECO:0000256" key="5">
    <source>
        <dbReference type="ARBA" id="ARBA00023242"/>
    </source>
</evidence>
<organism evidence="8 9">
    <name type="scientific">Sesamum indicum</name>
    <name type="common">Oriental sesame</name>
    <name type="synonym">Sesamum orientale</name>
    <dbReference type="NCBI Taxonomy" id="4182"/>
    <lineage>
        <taxon>Eukaryota</taxon>
        <taxon>Viridiplantae</taxon>
        <taxon>Streptophyta</taxon>
        <taxon>Embryophyta</taxon>
        <taxon>Tracheophyta</taxon>
        <taxon>Spermatophyta</taxon>
        <taxon>Magnoliopsida</taxon>
        <taxon>eudicotyledons</taxon>
        <taxon>Gunneridae</taxon>
        <taxon>Pentapetalae</taxon>
        <taxon>asterids</taxon>
        <taxon>lamiids</taxon>
        <taxon>Lamiales</taxon>
        <taxon>Pedaliaceae</taxon>
        <taxon>Sesamum</taxon>
    </lineage>
</organism>
<dbReference type="SMART" id="SM01019">
    <property type="entry name" value="B3"/>
    <property type="match status" value="1"/>
</dbReference>
<dbReference type="GeneID" id="105161732"/>
<sequence length="323" mass="36143">MSIDRCSPDPNSATAYWDGPRQLHHQADAAAGAMFCRQSPAYSFNLNDEDDEELLQEQAADDGELTTNRQSEGEDHTQRIPKEPLFEKPLTPSDVGKLNRLVIPKQHAEKHFPLNVGGGGRESGEKGLLLSFEDELGKSWRFRYSYWNSSQSYVLTKGWSRFVKEKRLDAGDIVIFARQPEDCGRLFIGWRRRNTGGGQKSGAAQPPPGGGGGGGWSRVLYPNQYPYPRQHHQGSSSLPYQSVCPHPVTQDQVTVVGSGNNWKRLRLFGVNLECWEAGDESEAEGSPMSSQGRAHPHPYHQHYSHHRTHMDMNFSAGDVHRHG</sequence>
<dbReference type="PANTHER" id="PTHR31140">
    <property type="entry name" value="B3 DOMAIN-CONTAINING TRANSCRIPTION FACTOR ABI3"/>
    <property type="match status" value="1"/>
</dbReference>
<dbReference type="CDD" id="cd10017">
    <property type="entry name" value="B3_DNA"/>
    <property type="match status" value="1"/>
</dbReference>
<comment type="subcellular location">
    <subcellularLocation>
        <location evidence="1">Nucleus</location>
    </subcellularLocation>
</comment>
<evidence type="ECO:0000256" key="2">
    <source>
        <dbReference type="ARBA" id="ARBA00023015"/>
    </source>
</evidence>
<evidence type="ECO:0000256" key="4">
    <source>
        <dbReference type="ARBA" id="ARBA00023163"/>
    </source>
</evidence>
<dbReference type="InterPro" id="IPR003340">
    <property type="entry name" value="B3_DNA-bd"/>
</dbReference>
<dbReference type="SUPFAM" id="SSF101936">
    <property type="entry name" value="DNA-binding pseudobarrel domain"/>
    <property type="match status" value="1"/>
</dbReference>
<dbReference type="InParanoid" id="A0A6I9T2Q4"/>
<dbReference type="InterPro" id="IPR015300">
    <property type="entry name" value="DNA-bd_pseudobarrel_sf"/>
</dbReference>
<feature type="compositionally biased region" description="Basic residues" evidence="6">
    <location>
        <begin position="294"/>
        <end position="305"/>
    </location>
</feature>
<keyword evidence="3" id="KW-0238">DNA-binding</keyword>
<accession>A0A6I9T2Q4</accession>
<evidence type="ECO:0000313" key="9">
    <source>
        <dbReference type="RefSeq" id="XP_011077827.1"/>
    </source>
</evidence>
<dbReference type="PROSITE" id="PS50863">
    <property type="entry name" value="B3"/>
    <property type="match status" value="1"/>
</dbReference>
<keyword evidence="5" id="KW-0539">Nucleus</keyword>
<dbReference type="AlphaFoldDB" id="A0A6I9T2Q4"/>
<feature type="domain" description="TF-B3" evidence="7">
    <location>
        <begin position="86"/>
        <end position="194"/>
    </location>
</feature>
<feature type="compositionally biased region" description="Acidic residues" evidence="6">
    <location>
        <begin position="47"/>
        <end position="64"/>
    </location>
</feature>
<dbReference type="GO" id="GO:0003700">
    <property type="term" value="F:DNA-binding transcription factor activity"/>
    <property type="evidence" value="ECO:0007669"/>
    <property type="project" value="InterPro"/>
</dbReference>
<feature type="region of interest" description="Disordered" evidence="6">
    <location>
        <begin position="44"/>
        <end position="93"/>
    </location>
</feature>
<dbReference type="Proteomes" id="UP000504604">
    <property type="component" value="Linkage group LG5"/>
</dbReference>
<evidence type="ECO:0000313" key="8">
    <source>
        <dbReference type="Proteomes" id="UP000504604"/>
    </source>
</evidence>